<dbReference type="Proteomes" id="UP000275368">
    <property type="component" value="Chromosome"/>
</dbReference>
<reference evidence="1 2" key="1">
    <citation type="submission" date="2018-11" db="EMBL/GenBank/DDBJ databases">
        <title>Complete genome sequence of Paenibacillus baekrokdamisoli strain KCTC 33723.</title>
        <authorList>
            <person name="Kang S.W."/>
            <person name="Lee K.C."/>
            <person name="Kim K.K."/>
            <person name="Kim J.S."/>
            <person name="Kim D.S."/>
            <person name="Ko S.H."/>
            <person name="Yang S.H."/>
            <person name="Lee J.S."/>
        </authorList>
    </citation>
    <scope>NUCLEOTIDE SEQUENCE [LARGE SCALE GENOMIC DNA]</scope>
    <source>
        <strain evidence="1 2">KCTC 33723</strain>
    </source>
</reference>
<protein>
    <submittedName>
        <fullName evidence="1">Rrf2 family transcriptional regulator</fullName>
    </submittedName>
</protein>
<accession>A0A3G9JJ58</accession>
<dbReference type="FunFam" id="1.10.10.10:FF:000138">
    <property type="entry name" value="Rrf2 family transcriptional regulator"/>
    <property type="match status" value="1"/>
</dbReference>
<dbReference type="AlphaFoldDB" id="A0A3G9JJ58"/>
<dbReference type="PANTHER" id="PTHR33221:SF15">
    <property type="entry name" value="HTH-TYPE TRANSCRIPTIONAL REGULATOR YWGB-RELATED"/>
    <property type="match status" value="1"/>
</dbReference>
<dbReference type="PANTHER" id="PTHR33221">
    <property type="entry name" value="WINGED HELIX-TURN-HELIX TRANSCRIPTIONAL REGULATOR, RRF2 FAMILY"/>
    <property type="match status" value="1"/>
</dbReference>
<dbReference type="PROSITE" id="PS51197">
    <property type="entry name" value="HTH_RRF2_2"/>
    <property type="match status" value="1"/>
</dbReference>
<dbReference type="InterPro" id="IPR000944">
    <property type="entry name" value="Tscrpt_reg_Rrf2"/>
</dbReference>
<proteinExistence type="predicted"/>
<dbReference type="Pfam" id="PF02082">
    <property type="entry name" value="Rrf2"/>
    <property type="match status" value="1"/>
</dbReference>
<name>A0A3G9JJ58_9BACL</name>
<dbReference type="RefSeq" id="WP_125664115.1">
    <property type="nucleotide sequence ID" value="NZ_AP019308.1"/>
</dbReference>
<evidence type="ECO:0000313" key="2">
    <source>
        <dbReference type="Proteomes" id="UP000275368"/>
    </source>
</evidence>
<gene>
    <name evidence="1" type="ORF">Back11_54630</name>
</gene>
<evidence type="ECO:0000313" key="1">
    <source>
        <dbReference type="EMBL" id="BBH24118.1"/>
    </source>
</evidence>
<organism evidence="1 2">
    <name type="scientific">Paenibacillus baekrokdamisoli</name>
    <dbReference type="NCBI Taxonomy" id="1712516"/>
    <lineage>
        <taxon>Bacteria</taxon>
        <taxon>Bacillati</taxon>
        <taxon>Bacillota</taxon>
        <taxon>Bacilli</taxon>
        <taxon>Bacillales</taxon>
        <taxon>Paenibacillaceae</taxon>
        <taxon>Paenibacillus</taxon>
    </lineage>
</organism>
<dbReference type="InterPro" id="IPR036390">
    <property type="entry name" value="WH_DNA-bd_sf"/>
</dbReference>
<keyword evidence="2" id="KW-1185">Reference proteome</keyword>
<dbReference type="Gene3D" id="1.10.10.10">
    <property type="entry name" value="Winged helix-like DNA-binding domain superfamily/Winged helix DNA-binding domain"/>
    <property type="match status" value="1"/>
</dbReference>
<sequence length="139" mass="15162">MISSRFSVAIHILSLIDMNEGKVTSDYIAGSVNTNAVVIRRIMSLLGKAGIIESHPGVTGMKLVRPLSDITFLDVYQAIELPENSGLFSIHQNPNPNCPVGRNIQAALEVPLLEAQRQLEQTLAETTVEQVVRSIQLKA</sequence>
<dbReference type="EMBL" id="AP019308">
    <property type="protein sequence ID" value="BBH24118.1"/>
    <property type="molecule type" value="Genomic_DNA"/>
</dbReference>
<dbReference type="SUPFAM" id="SSF46785">
    <property type="entry name" value="Winged helix' DNA-binding domain"/>
    <property type="match status" value="1"/>
</dbReference>
<dbReference type="GO" id="GO:0003700">
    <property type="term" value="F:DNA-binding transcription factor activity"/>
    <property type="evidence" value="ECO:0007669"/>
    <property type="project" value="TreeGrafter"/>
</dbReference>
<dbReference type="OrthoDB" id="213028at2"/>
<dbReference type="GO" id="GO:0005829">
    <property type="term" value="C:cytosol"/>
    <property type="evidence" value="ECO:0007669"/>
    <property type="project" value="TreeGrafter"/>
</dbReference>
<dbReference type="InterPro" id="IPR036388">
    <property type="entry name" value="WH-like_DNA-bd_sf"/>
</dbReference>
<dbReference type="KEGG" id="pbk:Back11_54630"/>